<dbReference type="Pfam" id="PF05721">
    <property type="entry name" value="PhyH"/>
    <property type="match status" value="1"/>
</dbReference>
<keyword evidence="1" id="KW-0560">Oxidoreductase</keyword>
<evidence type="ECO:0000313" key="1">
    <source>
        <dbReference type="EMBL" id="GGM49556.1"/>
    </source>
</evidence>
<protein>
    <submittedName>
        <fullName evidence="1">Phytanoyl-CoA dioxygenase</fullName>
    </submittedName>
</protein>
<dbReference type="Gene3D" id="2.60.120.620">
    <property type="entry name" value="q2cbj1_9rhob like domain"/>
    <property type="match status" value="1"/>
</dbReference>
<dbReference type="InterPro" id="IPR008775">
    <property type="entry name" value="Phytyl_CoA_dOase-like"/>
</dbReference>
<dbReference type="EMBL" id="BMMK01000007">
    <property type="protein sequence ID" value="GGM49556.1"/>
    <property type="molecule type" value="Genomic_DNA"/>
</dbReference>
<keyword evidence="1" id="KW-0223">Dioxygenase</keyword>
<reference evidence="1" key="2">
    <citation type="submission" date="2020-09" db="EMBL/GenBank/DDBJ databases">
        <authorList>
            <person name="Sun Q."/>
            <person name="Zhou Y."/>
        </authorList>
    </citation>
    <scope>NUCLEOTIDE SEQUENCE</scope>
    <source>
        <strain evidence="1">CGMCC 4.5737</strain>
    </source>
</reference>
<dbReference type="SUPFAM" id="SSF51197">
    <property type="entry name" value="Clavaminate synthase-like"/>
    <property type="match status" value="1"/>
</dbReference>
<gene>
    <name evidence="1" type="ORF">GCM10012275_20580</name>
</gene>
<organism evidence="1 2">
    <name type="scientific">Longimycelium tulufanense</name>
    <dbReference type="NCBI Taxonomy" id="907463"/>
    <lineage>
        <taxon>Bacteria</taxon>
        <taxon>Bacillati</taxon>
        <taxon>Actinomycetota</taxon>
        <taxon>Actinomycetes</taxon>
        <taxon>Pseudonocardiales</taxon>
        <taxon>Pseudonocardiaceae</taxon>
        <taxon>Longimycelium</taxon>
    </lineage>
</organism>
<dbReference type="Proteomes" id="UP000637578">
    <property type="component" value="Unassembled WGS sequence"/>
</dbReference>
<sequence>MGDALTPEQIEGFVRDGFVHVREAFPRSVADAARAILWRRTGLDPDDPATWTQPVIRIPGAADEPFRVAANSPRLHAAFDQLVGKGQWLPRGGLGTFPIRFPHPDDPGDSGWHMDGSYSVDGETWPWLNISSRERALLMLFLFSDVGPDEAPTRIKVGSHLDVPPFLREAGEGGRNMLELCQEMDAAGKLDSDDRPLALATGKAGDVYLCHPFLIHAAQPHRGSVPRFIAQPPLEPTGPLEPERADGAYSPVELAIRHGLGLA</sequence>
<dbReference type="GO" id="GO:0016706">
    <property type="term" value="F:2-oxoglutarate-dependent dioxygenase activity"/>
    <property type="evidence" value="ECO:0007669"/>
    <property type="project" value="UniProtKB-ARBA"/>
</dbReference>
<dbReference type="RefSeq" id="WP_189056345.1">
    <property type="nucleotide sequence ID" value="NZ_BMMK01000007.1"/>
</dbReference>
<accession>A0A8J3CDC8</accession>
<name>A0A8J3CDC8_9PSEU</name>
<comment type="caution">
    <text evidence="1">The sequence shown here is derived from an EMBL/GenBank/DDBJ whole genome shotgun (WGS) entry which is preliminary data.</text>
</comment>
<evidence type="ECO:0000313" key="2">
    <source>
        <dbReference type="Proteomes" id="UP000637578"/>
    </source>
</evidence>
<reference evidence="1" key="1">
    <citation type="journal article" date="2014" name="Int. J. Syst. Evol. Microbiol.">
        <title>Complete genome sequence of Corynebacterium casei LMG S-19264T (=DSM 44701T), isolated from a smear-ripened cheese.</title>
        <authorList>
            <consortium name="US DOE Joint Genome Institute (JGI-PGF)"/>
            <person name="Walter F."/>
            <person name="Albersmeier A."/>
            <person name="Kalinowski J."/>
            <person name="Ruckert C."/>
        </authorList>
    </citation>
    <scope>NUCLEOTIDE SEQUENCE</scope>
    <source>
        <strain evidence="1">CGMCC 4.5737</strain>
    </source>
</reference>
<keyword evidence="2" id="KW-1185">Reference proteome</keyword>
<proteinExistence type="predicted"/>
<dbReference type="AlphaFoldDB" id="A0A8J3CDC8"/>